<keyword evidence="5" id="KW-0804">Transcription</keyword>
<reference evidence="8 9" key="1">
    <citation type="submission" date="2023-08" db="EMBL/GenBank/DDBJ databases">
        <authorList>
            <person name="Sharma P."/>
            <person name="Verma V."/>
            <person name="Mohan M.K."/>
            <person name="Dubey A.K."/>
        </authorList>
    </citation>
    <scope>NUCLEOTIDE SEQUENCE [LARGE SCALE GENOMIC DNA]</scope>
    <source>
        <strain evidence="8 9">ADP4</strain>
    </source>
</reference>
<proteinExistence type="inferred from homology"/>
<dbReference type="PANTHER" id="PTHR43133">
    <property type="entry name" value="RNA POLYMERASE ECF-TYPE SIGMA FACTO"/>
    <property type="match status" value="1"/>
</dbReference>
<gene>
    <name evidence="8" type="ORF">RB636_27735</name>
</gene>
<dbReference type="InterPro" id="IPR013324">
    <property type="entry name" value="RNA_pol_sigma_r3/r4-like"/>
</dbReference>
<dbReference type="InterPro" id="IPR014284">
    <property type="entry name" value="RNA_pol_sigma-70_dom"/>
</dbReference>
<evidence type="ECO:0000256" key="2">
    <source>
        <dbReference type="ARBA" id="ARBA00023015"/>
    </source>
</evidence>
<dbReference type="CDD" id="cd06171">
    <property type="entry name" value="Sigma70_r4"/>
    <property type="match status" value="1"/>
</dbReference>
<dbReference type="Gene3D" id="1.10.1740.10">
    <property type="match status" value="1"/>
</dbReference>
<feature type="domain" description="RNA polymerase sigma-70 region 2" evidence="6">
    <location>
        <begin position="3"/>
        <end position="64"/>
    </location>
</feature>
<dbReference type="InterPro" id="IPR039425">
    <property type="entry name" value="RNA_pol_sigma-70-like"/>
</dbReference>
<evidence type="ECO:0000313" key="8">
    <source>
        <dbReference type="EMBL" id="MEF3116967.1"/>
    </source>
</evidence>
<evidence type="ECO:0000256" key="3">
    <source>
        <dbReference type="ARBA" id="ARBA00023082"/>
    </source>
</evidence>
<sequence>MRRPALLRTARRLVPDPTDAEDLVQAALLRSHTHWDGITDKSLADGYLRRVMINVRTEWWRARKADEVPMERLPELSGEDGTGQFLDRAELLDVLKVLNTKQRHVVVLRYWAELSTEETAGALGISPGTVKSTLHRALLLLRRELTGRATAA</sequence>
<comment type="caution">
    <text evidence="8">The sequence shown here is derived from an EMBL/GenBank/DDBJ whole genome shotgun (WGS) entry which is preliminary data.</text>
</comment>
<protein>
    <submittedName>
        <fullName evidence="8">SigE family RNA polymerase sigma factor</fullName>
    </submittedName>
</protein>
<keyword evidence="9" id="KW-1185">Reference proteome</keyword>
<dbReference type="NCBIfam" id="TIGR02983">
    <property type="entry name" value="SigE-fam_strep"/>
    <property type="match status" value="1"/>
</dbReference>
<dbReference type="SUPFAM" id="SSF88946">
    <property type="entry name" value="Sigma2 domain of RNA polymerase sigma factors"/>
    <property type="match status" value="1"/>
</dbReference>
<keyword evidence="2" id="KW-0805">Transcription regulation</keyword>
<dbReference type="Gene3D" id="1.10.10.10">
    <property type="entry name" value="Winged helix-like DNA-binding domain superfamily/Winged helix DNA-binding domain"/>
    <property type="match status" value="1"/>
</dbReference>
<organism evidence="8 9">
    <name type="scientific">Streptomyces chrestomyceticus</name>
    <dbReference type="NCBI Taxonomy" id="68185"/>
    <lineage>
        <taxon>Bacteria</taxon>
        <taxon>Bacillati</taxon>
        <taxon>Actinomycetota</taxon>
        <taxon>Actinomycetes</taxon>
        <taxon>Kitasatosporales</taxon>
        <taxon>Streptomycetaceae</taxon>
        <taxon>Streptomyces</taxon>
    </lineage>
</organism>
<evidence type="ECO:0000256" key="1">
    <source>
        <dbReference type="ARBA" id="ARBA00010641"/>
    </source>
</evidence>
<accession>A0ABU7WZL4</accession>
<dbReference type="InterPro" id="IPR013249">
    <property type="entry name" value="RNA_pol_sigma70_r4_t2"/>
</dbReference>
<evidence type="ECO:0000259" key="6">
    <source>
        <dbReference type="Pfam" id="PF04542"/>
    </source>
</evidence>
<dbReference type="InterPro" id="IPR013325">
    <property type="entry name" value="RNA_pol_sigma_r2"/>
</dbReference>
<dbReference type="EMBL" id="JAVFKM010000015">
    <property type="protein sequence ID" value="MEF3116967.1"/>
    <property type="molecule type" value="Genomic_DNA"/>
</dbReference>
<evidence type="ECO:0000313" key="9">
    <source>
        <dbReference type="Proteomes" id="UP001348265"/>
    </source>
</evidence>
<dbReference type="NCBIfam" id="TIGR02937">
    <property type="entry name" value="sigma70-ECF"/>
    <property type="match status" value="1"/>
</dbReference>
<evidence type="ECO:0000259" key="7">
    <source>
        <dbReference type="Pfam" id="PF08281"/>
    </source>
</evidence>
<dbReference type="PANTHER" id="PTHR43133:SF50">
    <property type="entry name" value="ECF RNA POLYMERASE SIGMA FACTOR SIGM"/>
    <property type="match status" value="1"/>
</dbReference>
<dbReference type="Pfam" id="PF08281">
    <property type="entry name" value="Sigma70_r4_2"/>
    <property type="match status" value="1"/>
</dbReference>
<name>A0ABU7WZL4_9ACTN</name>
<dbReference type="InterPro" id="IPR014325">
    <property type="entry name" value="RNA_pol_sigma-E_actinobac"/>
</dbReference>
<dbReference type="SUPFAM" id="SSF88659">
    <property type="entry name" value="Sigma3 and sigma4 domains of RNA polymerase sigma factors"/>
    <property type="match status" value="1"/>
</dbReference>
<keyword evidence="4" id="KW-0238">DNA-binding</keyword>
<dbReference type="Pfam" id="PF04542">
    <property type="entry name" value="Sigma70_r2"/>
    <property type="match status" value="1"/>
</dbReference>
<comment type="similarity">
    <text evidence="1">Belongs to the sigma-70 factor family. ECF subfamily.</text>
</comment>
<dbReference type="InterPro" id="IPR036388">
    <property type="entry name" value="WH-like_DNA-bd_sf"/>
</dbReference>
<dbReference type="InterPro" id="IPR007627">
    <property type="entry name" value="RNA_pol_sigma70_r2"/>
</dbReference>
<feature type="domain" description="RNA polymerase sigma factor 70 region 4 type 2" evidence="7">
    <location>
        <begin position="89"/>
        <end position="139"/>
    </location>
</feature>
<dbReference type="Proteomes" id="UP001348265">
    <property type="component" value="Unassembled WGS sequence"/>
</dbReference>
<evidence type="ECO:0000256" key="5">
    <source>
        <dbReference type="ARBA" id="ARBA00023163"/>
    </source>
</evidence>
<keyword evidence="3" id="KW-0731">Sigma factor</keyword>
<evidence type="ECO:0000256" key="4">
    <source>
        <dbReference type="ARBA" id="ARBA00023125"/>
    </source>
</evidence>